<organism evidence="10 11">
    <name type="scientific">Salinibacterium amurskyense</name>
    <dbReference type="NCBI Taxonomy" id="205941"/>
    <lineage>
        <taxon>Bacteria</taxon>
        <taxon>Bacillati</taxon>
        <taxon>Actinomycetota</taxon>
        <taxon>Actinomycetes</taxon>
        <taxon>Micrococcales</taxon>
        <taxon>Microbacteriaceae</taxon>
        <taxon>Salinibacterium</taxon>
    </lineage>
</organism>
<dbReference type="GO" id="GO:0000156">
    <property type="term" value="F:phosphorelay response regulator activity"/>
    <property type="evidence" value="ECO:0007669"/>
    <property type="project" value="TreeGrafter"/>
</dbReference>
<evidence type="ECO:0000256" key="3">
    <source>
        <dbReference type="ARBA" id="ARBA00023015"/>
    </source>
</evidence>
<dbReference type="FunFam" id="1.10.10.10:FF:000018">
    <property type="entry name" value="DNA-binding response regulator ResD"/>
    <property type="match status" value="1"/>
</dbReference>
<evidence type="ECO:0000259" key="9">
    <source>
        <dbReference type="PROSITE" id="PS51755"/>
    </source>
</evidence>
<sequence length="232" mass="26321">MENQPSVTIVEDDATVLSVVTEYLRGRGYSVTGISDGIQARDALRGPLPDVLILDRMLPGVGGDELCRQARAASPQLPIIMLTALDAVEERIDGLEHGADDYIAKPFSLRELQLRVDAMVRRTRSSHVSSEPFTLGQFRVDPAHRKILLDGNEMTLTTREYELFLFLLQNPERVLSRDDILREVWGWSFGEASTVTVHVRRLREKIEPEPRYPRFLLTEWGKGYRFTVKDAA</sequence>
<dbReference type="AlphaFoldDB" id="A0A2M9D355"/>
<dbReference type="SMART" id="SM00448">
    <property type="entry name" value="REC"/>
    <property type="match status" value="1"/>
</dbReference>
<dbReference type="GO" id="GO:0000976">
    <property type="term" value="F:transcription cis-regulatory region binding"/>
    <property type="evidence" value="ECO:0007669"/>
    <property type="project" value="TreeGrafter"/>
</dbReference>
<keyword evidence="3" id="KW-0805">Transcription regulation</keyword>
<dbReference type="InterPro" id="IPR039420">
    <property type="entry name" value="WalR-like"/>
</dbReference>
<dbReference type="Gene3D" id="6.10.250.690">
    <property type="match status" value="1"/>
</dbReference>
<comment type="caution">
    <text evidence="10">The sequence shown here is derived from an EMBL/GenBank/DDBJ whole genome shotgun (WGS) entry which is preliminary data.</text>
</comment>
<dbReference type="PANTHER" id="PTHR48111:SF4">
    <property type="entry name" value="DNA-BINDING DUAL TRANSCRIPTIONAL REGULATOR OMPR"/>
    <property type="match status" value="1"/>
</dbReference>
<evidence type="ECO:0000256" key="5">
    <source>
        <dbReference type="ARBA" id="ARBA00023163"/>
    </source>
</evidence>
<dbReference type="PROSITE" id="PS50110">
    <property type="entry name" value="RESPONSE_REGULATORY"/>
    <property type="match status" value="1"/>
</dbReference>
<evidence type="ECO:0000256" key="4">
    <source>
        <dbReference type="ARBA" id="ARBA00023125"/>
    </source>
</evidence>
<feature type="domain" description="Response regulatory" evidence="8">
    <location>
        <begin position="6"/>
        <end position="120"/>
    </location>
</feature>
<dbReference type="GO" id="GO:0032993">
    <property type="term" value="C:protein-DNA complex"/>
    <property type="evidence" value="ECO:0007669"/>
    <property type="project" value="TreeGrafter"/>
</dbReference>
<evidence type="ECO:0000256" key="1">
    <source>
        <dbReference type="ARBA" id="ARBA00022553"/>
    </source>
</evidence>
<reference evidence="10 11" key="1">
    <citation type="submission" date="2017-11" db="EMBL/GenBank/DDBJ databases">
        <title>Genomic Encyclopedia of Archaeal and Bacterial Type Strains, Phase II (KMG-II): From Individual Species to Whole Genera.</title>
        <authorList>
            <person name="Goeker M."/>
        </authorList>
    </citation>
    <scope>NUCLEOTIDE SEQUENCE [LARGE SCALE GENOMIC DNA]</scope>
    <source>
        <strain evidence="10 11">DSM 16400</strain>
    </source>
</reference>
<dbReference type="SUPFAM" id="SSF52172">
    <property type="entry name" value="CheY-like"/>
    <property type="match status" value="1"/>
</dbReference>
<gene>
    <name evidence="10" type="ORF">CLV85_2192</name>
</gene>
<keyword evidence="2" id="KW-0902">Two-component regulatory system</keyword>
<keyword evidence="4 7" id="KW-0238">DNA-binding</keyword>
<proteinExistence type="predicted"/>
<dbReference type="Pfam" id="PF00072">
    <property type="entry name" value="Response_reg"/>
    <property type="match status" value="1"/>
</dbReference>
<evidence type="ECO:0000256" key="2">
    <source>
        <dbReference type="ARBA" id="ARBA00023012"/>
    </source>
</evidence>
<dbReference type="Pfam" id="PF00486">
    <property type="entry name" value="Trans_reg_C"/>
    <property type="match status" value="1"/>
</dbReference>
<dbReference type="PROSITE" id="PS51755">
    <property type="entry name" value="OMPR_PHOB"/>
    <property type="match status" value="1"/>
</dbReference>
<protein>
    <submittedName>
        <fullName evidence="10">DNA-binding response OmpR family regulator</fullName>
    </submittedName>
</protein>
<dbReference type="PANTHER" id="PTHR48111">
    <property type="entry name" value="REGULATOR OF RPOS"/>
    <property type="match status" value="1"/>
</dbReference>
<dbReference type="EMBL" id="PGFH01000002">
    <property type="protein sequence ID" value="PJJ78616.1"/>
    <property type="molecule type" value="Genomic_DNA"/>
</dbReference>
<keyword evidence="1 6" id="KW-0597">Phosphoprotein</keyword>
<feature type="domain" description="OmpR/PhoB-type" evidence="9">
    <location>
        <begin position="130"/>
        <end position="228"/>
    </location>
</feature>
<dbReference type="Gene3D" id="3.40.50.2300">
    <property type="match status" value="1"/>
</dbReference>
<evidence type="ECO:0000256" key="6">
    <source>
        <dbReference type="PROSITE-ProRule" id="PRU00169"/>
    </source>
</evidence>
<feature type="DNA-binding region" description="OmpR/PhoB-type" evidence="7">
    <location>
        <begin position="130"/>
        <end position="228"/>
    </location>
</feature>
<keyword evidence="11" id="KW-1185">Reference proteome</keyword>
<dbReference type="InterPro" id="IPR001789">
    <property type="entry name" value="Sig_transdc_resp-reg_receiver"/>
</dbReference>
<evidence type="ECO:0000313" key="11">
    <source>
        <dbReference type="Proteomes" id="UP000231742"/>
    </source>
</evidence>
<dbReference type="OrthoDB" id="3197131at2"/>
<dbReference type="SMART" id="SM00862">
    <property type="entry name" value="Trans_reg_C"/>
    <property type="match status" value="1"/>
</dbReference>
<keyword evidence="5" id="KW-0804">Transcription</keyword>
<dbReference type="RefSeq" id="WP_100389646.1">
    <property type="nucleotide sequence ID" value="NZ_BMZU01000002.1"/>
</dbReference>
<dbReference type="GO" id="GO:0005829">
    <property type="term" value="C:cytosol"/>
    <property type="evidence" value="ECO:0007669"/>
    <property type="project" value="TreeGrafter"/>
</dbReference>
<dbReference type="GO" id="GO:0006355">
    <property type="term" value="P:regulation of DNA-templated transcription"/>
    <property type="evidence" value="ECO:0007669"/>
    <property type="project" value="InterPro"/>
</dbReference>
<name>A0A2M9D355_9MICO</name>
<dbReference type="Gene3D" id="1.10.10.10">
    <property type="entry name" value="Winged helix-like DNA-binding domain superfamily/Winged helix DNA-binding domain"/>
    <property type="match status" value="1"/>
</dbReference>
<dbReference type="InterPro" id="IPR001867">
    <property type="entry name" value="OmpR/PhoB-type_DNA-bd"/>
</dbReference>
<dbReference type="CDD" id="cd00383">
    <property type="entry name" value="trans_reg_C"/>
    <property type="match status" value="1"/>
</dbReference>
<feature type="modified residue" description="4-aspartylphosphate" evidence="6">
    <location>
        <position position="55"/>
    </location>
</feature>
<accession>A0A2M9D355</accession>
<evidence type="ECO:0000259" key="8">
    <source>
        <dbReference type="PROSITE" id="PS50110"/>
    </source>
</evidence>
<dbReference type="InterPro" id="IPR011006">
    <property type="entry name" value="CheY-like_superfamily"/>
</dbReference>
<evidence type="ECO:0000256" key="7">
    <source>
        <dbReference type="PROSITE-ProRule" id="PRU01091"/>
    </source>
</evidence>
<evidence type="ECO:0000313" key="10">
    <source>
        <dbReference type="EMBL" id="PJJ78616.1"/>
    </source>
</evidence>
<dbReference type="InterPro" id="IPR036388">
    <property type="entry name" value="WH-like_DNA-bd_sf"/>
</dbReference>
<dbReference type="Proteomes" id="UP000231742">
    <property type="component" value="Unassembled WGS sequence"/>
</dbReference>